<reference evidence="3 4" key="1">
    <citation type="journal article" date="2016" name="Nat. Commun.">
        <title>Thousands of microbial genomes shed light on interconnected biogeochemical processes in an aquifer system.</title>
        <authorList>
            <person name="Anantharaman K."/>
            <person name="Brown C.T."/>
            <person name="Hug L.A."/>
            <person name="Sharon I."/>
            <person name="Castelle C.J."/>
            <person name="Probst A.J."/>
            <person name="Thomas B.C."/>
            <person name="Singh A."/>
            <person name="Wilkins M.J."/>
            <person name="Karaoz U."/>
            <person name="Brodie E.L."/>
            <person name="Williams K.H."/>
            <person name="Hubbard S.S."/>
            <person name="Banfield J.F."/>
        </authorList>
    </citation>
    <scope>NUCLEOTIDE SEQUENCE [LARGE SCALE GENOMIC DNA]</scope>
</reference>
<dbReference type="Pfam" id="PF09992">
    <property type="entry name" value="NAGPA"/>
    <property type="match status" value="1"/>
</dbReference>
<dbReference type="Proteomes" id="UP000178448">
    <property type="component" value="Unassembled WGS sequence"/>
</dbReference>
<organism evidence="3 4">
    <name type="scientific">Candidatus Gottesmanbacteria bacterium RBG_16_52_11</name>
    <dbReference type="NCBI Taxonomy" id="1798374"/>
    <lineage>
        <taxon>Bacteria</taxon>
        <taxon>Candidatus Gottesmaniibacteriota</taxon>
    </lineage>
</organism>
<feature type="domain" description="Phosphodiester glycosidase" evidence="2">
    <location>
        <begin position="248"/>
        <end position="401"/>
    </location>
</feature>
<evidence type="ECO:0000259" key="2">
    <source>
        <dbReference type="Pfam" id="PF09992"/>
    </source>
</evidence>
<evidence type="ECO:0000313" key="4">
    <source>
        <dbReference type="Proteomes" id="UP000178448"/>
    </source>
</evidence>
<dbReference type="STRING" id="1798374.A2Z33_03065"/>
<dbReference type="EMBL" id="MFJD01000004">
    <property type="protein sequence ID" value="OGG04118.1"/>
    <property type="molecule type" value="Genomic_DNA"/>
</dbReference>
<dbReference type="AlphaFoldDB" id="A0A1F5YV85"/>
<comment type="caution">
    <text evidence="3">The sequence shown here is derived from an EMBL/GenBank/DDBJ whole genome shotgun (WGS) entry which is preliminary data.</text>
</comment>
<name>A0A1F5YV85_9BACT</name>
<proteinExistence type="predicted"/>
<feature type="coiled-coil region" evidence="1">
    <location>
        <begin position="51"/>
        <end position="122"/>
    </location>
</feature>
<keyword evidence="1" id="KW-0175">Coiled coil</keyword>
<gene>
    <name evidence="3" type="ORF">A2Z33_03065</name>
</gene>
<evidence type="ECO:0000313" key="3">
    <source>
        <dbReference type="EMBL" id="OGG04118.1"/>
    </source>
</evidence>
<accession>A0A1F5YV85</accession>
<evidence type="ECO:0000256" key="1">
    <source>
        <dbReference type="SAM" id="Coils"/>
    </source>
</evidence>
<dbReference type="InterPro" id="IPR018711">
    <property type="entry name" value="NAGPA"/>
</dbReference>
<sequence>MAPRLSDRRKFFMPPVRPYVVAGILAVALVAAILAGVVDLKKKDADYAASVGKLEAEKSQLQGKIIEVQQEIDTLRHEDQRVRNDALESEIREIQKTYTDTVKAYEDVLKLKEQNAKTAKLDTLFSRALSELSKRQYATASVTLKSLSGEITALEQSIAASVVIPANVPENNSLPGGGYSRQAVKTEIGSFLVDIVAADLGSTRVLVDSASDSDCRNDCPVLSLSDYVSRNGGFAGINGSYFCPATYPSCQDKKNSFDTLLMNKNKVYINSDNNVYSTVPAVIFLSGSIRFVGRSLDWGRDTGVDGVLANQPLLLSGGNIAFTGDGDPKKGSKGPRSFVGSKDSAVYIGVVHNATVAEAPYVLKTLGMENALNLDSGGSTALWSGGYRVGPGRNIPNAIVFVRR</sequence>
<protein>
    <recommendedName>
        <fullName evidence="2">Phosphodiester glycosidase domain-containing protein</fullName>
    </recommendedName>
</protein>